<feature type="compositionally biased region" description="Pro residues" evidence="1">
    <location>
        <begin position="157"/>
        <end position="170"/>
    </location>
</feature>
<evidence type="ECO:0000313" key="3">
    <source>
        <dbReference type="Proteomes" id="UP001190700"/>
    </source>
</evidence>
<dbReference type="EMBL" id="LGRX02004341">
    <property type="protein sequence ID" value="KAK3280579.1"/>
    <property type="molecule type" value="Genomic_DNA"/>
</dbReference>
<name>A0AAE0LDB3_9CHLO</name>
<comment type="caution">
    <text evidence="2">The sequence shown here is derived from an EMBL/GenBank/DDBJ whole genome shotgun (WGS) entry which is preliminary data.</text>
</comment>
<feature type="compositionally biased region" description="Low complexity" evidence="1">
    <location>
        <begin position="65"/>
        <end position="78"/>
    </location>
</feature>
<keyword evidence="3" id="KW-1185">Reference proteome</keyword>
<accession>A0AAE0LDB3</accession>
<proteinExistence type="predicted"/>
<feature type="compositionally biased region" description="Polar residues" evidence="1">
    <location>
        <begin position="135"/>
        <end position="156"/>
    </location>
</feature>
<evidence type="ECO:0000256" key="1">
    <source>
        <dbReference type="SAM" id="MobiDB-lite"/>
    </source>
</evidence>
<feature type="region of interest" description="Disordered" evidence="1">
    <location>
        <begin position="1"/>
        <end position="189"/>
    </location>
</feature>
<protein>
    <submittedName>
        <fullName evidence="2">Uncharacterized protein</fullName>
    </submittedName>
</protein>
<dbReference type="Proteomes" id="UP001190700">
    <property type="component" value="Unassembled WGS sequence"/>
</dbReference>
<gene>
    <name evidence="2" type="ORF">CYMTET_11583</name>
</gene>
<evidence type="ECO:0000313" key="2">
    <source>
        <dbReference type="EMBL" id="KAK3280579.1"/>
    </source>
</evidence>
<organism evidence="2 3">
    <name type="scientific">Cymbomonas tetramitiformis</name>
    <dbReference type="NCBI Taxonomy" id="36881"/>
    <lineage>
        <taxon>Eukaryota</taxon>
        <taxon>Viridiplantae</taxon>
        <taxon>Chlorophyta</taxon>
        <taxon>Pyramimonadophyceae</taxon>
        <taxon>Pyramimonadales</taxon>
        <taxon>Pyramimonadaceae</taxon>
        <taxon>Cymbomonas</taxon>
    </lineage>
</organism>
<feature type="compositionally biased region" description="Polar residues" evidence="1">
    <location>
        <begin position="31"/>
        <end position="47"/>
    </location>
</feature>
<dbReference type="AlphaFoldDB" id="A0AAE0LDB3"/>
<sequence>MLRVSAAVARLNSSEPPPSPLTILLSAESAEWSQVSAPPHATATSNPGDKAAAQAQPQRSVLECAASAAPAKPQAASPRCLPLPPPSGAHLRSARGATTTRTDKHHVEEPSSPAPRTAGRAYRQVPARSLRPAQSKETSAQKCDGNSSSSYTNTNIPQPPPPRSHVPQPPERQTGAPAPRMGRIRVVET</sequence>
<reference evidence="2 3" key="1">
    <citation type="journal article" date="2015" name="Genome Biol. Evol.">
        <title>Comparative Genomics of a Bacterivorous Green Alga Reveals Evolutionary Causalities and Consequences of Phago-Mixotrophic Mode of Nutrition.</title>
        <authorList>
            <person name="Burns J.A."/>
            <person name="Paasch A."/>
            <person name="Narechania A."/>
            <person name="Kim E."/>
        </authorList>
    </citation>
    <scope>NUCLEOTIDE SEQUENCE [LARGE SCALE GENOMIC DNA]</scope>
    <source>
        <strain evidence="2 3">PLY_AMNH</strain>
    </source>
</reference>